<dbReference type="InterPro" id="IPR000185">
    <property type="entry name" value="SecA"/>
</dbReference>
<name>A0A914W311_9BILA</name>
<keyword evidence="1" id="KW-0963">Cytoplasm</keyword>
<sequence length="3407" mass="388400">MVVLVRGSAYRLSDYKLAIEEQLQTHRQTRNVEEVRLLATFTLWIDSDLENDTWHSINIVVLAGRVIVDKECKWNLSGHDSVVTYSLARNGQEPGENGADGKHGYAGESGGNVAIVTDFIDNAEKLTVWMNGGRGSSGQSGGNGAKGRDGEGITIDQLKSDFESPLKIFAGFALRGKPVPQRLLKDNEKKRERRTEKLQQTEAKRKNALLLNEIMSTHQSEMHDMMTMRGEMAQLGLQAAAIIDNIQQQVNKANEELERLKGKTTEQISRYHTYEVRQKKKRPEKTAAQLRADSETKKQNVMNKIEQNPMNTDAWKAIFELELTAEEINSLVKFSSPLNGPLLQQFEKKRALAVLMNAPFELLHVNTNAMDTIIQDPSQGSRFLKPTDGVAKNNWTKAFHLAEITDERIEETFDTLKALQIPSNALDEFEDNVSKLFKLQINDTQTVSDIMQHQTKMNESEVKGVMEAVLRSIFKNKINKRLFKEAFTNIDTLRVDNKVLKDLLPDTKWSELKLNEKETAHFLINVENAVNELHRAKESLQRAIGYFAEDAWAANKHQHLSCVQSYERFVFCVNFRIEVIKSTLADLEYCPLLKENWRCFDDDFKPQSVESRQLTAHEQIFINALHDNRIDLRRHLVNEISSTRQKKFDWSNVLQYGINAQTTDACLNEMIDQKTNSRALLELLAYTNRQPISIFARNENDSLKHIGNFFHLGGEPQFAELADGSLVEMTVDGKKFILELTRDAFVKHMQKAVSDNPHLVKIAQSKHIEQTVTNICCDIYKRLKTEIVEKIYRNFEKTSTIADVISSTLNLTQVSDRSKTSSDVPLCDEFIFNVRRELKRQDQNLSTEENDQLDGKLRYIHQEAEHLNQIGCIEQQLLKLKPVHMGPNMLLNALEQIFECNGMQMSLDELRVFIKIVLSACTIQEQHPDLFTSIILTTPQNALVDQLILHVFENQSKQLLQNRWELLQHLRNLHDLSLKKVLLQKTAESTEMPSEESFSSILELLKHYENKDAQHLLQLGLIDWAGSLRENYWKEQLQHSQISHMPELDHCAFYFVHLDSFYDRKLVEKLLYAIEGIAPYIDMEMLLKFLYQLYSDETELCESVTIDLITLTEKLQKSSSSVGLSLQQMGVQSDGEQVDQLKERLGLVARKERTIAQIIGMMCTRKNAQGIHSLLDTIQLLIQDHFSISHGIRDEEDLINMIEEAKRTLPEAVDKQVHLLQVVNAAIWYKRGYELRDTQKIVILASLKNQRGLLSQVATGEGKTLIIMSIAIITCMLGEQVDIITSCSVLAQRDAESAPPKGNSDIYKLFGIAVGHNCIEDTEKRAQVYNTCDVVYGDLSSFQRDYLLDTFYGKNILGRRRQVNVIVDEVDSMLLDNGNNMLYLSHDIPGMDKLQSLLIYIWKRVNRPIKSAKEFIEYSNKVIIQAIIADLHGLILHSDVDSVTWKKLKKNGLIGDDGRLQKQLRDYSEEVEKLEIGDQSKRDQLIFLLNNVANRIRNINIPNHLFQFAENHLDHFINSAKNAIYMEHGVNYVVDVDRTGEDPDRNPKIIIINQDTGTDESSSQWHNALHQFLQLKHGCKLTMIGLKAVFISNVSYFKLYQNIYGLSGTLGSAEEKQLLSKLYNVDLIRVPTCKPKNFHEEGPMIASYTDIWMDNLFAATCKKLQENRSVLIIAESVKDVEYIEKQLKQRSASNDTLQNVALIEGFQQMHVYKREHEEFRFVQGNDELASAQVIVATNLAGRGTDIKLCKDLIAAGGLHVIVTFLPNNSRIEEQAYGRSARCGDPGTGQLVIMNNSVDENTTFMAKIFQLKNMRDAEELIRLKSIIKHYEERIIAEEKCFNQFQLKYEDIKHRLEELKCDQELMRIILNSSLDAWAYWLNEQSDIIDNAATKDPKNKKLFDNLDNFLKPINSEVKKWNKNPLQFLKLAVYNLEHKRYEYAGELLMEIQNKHPYFEAEALFYQAFLYIRQNGAKLNSTTTIEFGKLQQMLSRSRQLFVARIDQCSRDQAFVQSFKTETNRLIHIEAFTEQQQTICQIYNMFINSINELQGQAVSSNAFISRNVNDLLAKDIFWHLQENAKIITDYMVSPYLEESNKTDLTLVALDYGVDSETLWNVVSNRKNDTINSECLEEVIALPSIEDFWVLLISKGVLVSEEEFFEVDTSKLDQLQLDRKPPIEQFRHALDIDLMDGKQILMYHRQKQQMEQESKVFCSIGLRNEINSIDANIEESLKRYGILQLNRIATINIDRLKSPLTFPRFDSFKRDNLTALGISLNEADRLLSALVISNVLEESSSQGVYQLKGELNLDEVSAVYQEVVAVALNNHFAYQIKLRQLRERFDENEQSEVKTPLSIKLASHPHASLLFDLVDKGIAQLPKINNAIFKNSKIEDILSSLRSTMAIEKDILSDKATSEAIESTLSQSICVLIGLETPDCEFTHIIELMKLQPGSSLTEVAWFSMNGCDKLISTIEKKYSTKMWINMHIIISFAVAQIVAGAVLEIFTAGAGTFAACALVNEGINDLLFVGSSLASGYCKTKDYWQYKKVSMLVTAATCGLAAFLARGTVLSRLGYKVVGPAGEVGGKKIIHMIGGELIKELGINRVLIETAKRVGLKLVEGVAFGMTRCAIEYVVHNRLNGLCDSLRCTITSNIDSEFANHQLKSTVLEAYNTLGHERTNQLIAAVNKQHFEQNTVSPQLKMIINKVMYIATHAFSECSSKLSKMGKEVPGAQIIKILDLLNKLAGWYADAAEIKAVAKQSTAFLDSVHRQIRDEIDAQMAVAAQPLQDAELHRDQTMLRWKATIQERSSQTVTKHLFKPLLSQGSKMLIGDLDLEIKRSYRKQQETIVRAQLISAKQKFDEIVSNDKMRNEELKQEQEQYHKALMKLMSKTRDASLFSDVLREGIQMDVTCVQAFTDVIHKMMCQIDSRFKFKGIKIIIEEEDGIQRAYESGEEATHIIILKLENNHFTVGGEMETAAAGIYMNNCLFHALAAEIPMLQDVFFDSNAFRETLANVISMDDHMKFIIRNDRYRGAIEQGSHRGEVPQSATRMDRAQEMFKKHTNHVQQEIRQLSASLGNAEQMEICTKLDNILQKMKSIHSQEDNEDIIAADEVEKVVQELHEWIRNKEITIPRDELKVFLQLRNSINDYSSFVDKIIHNKKIFRSIVDQRKTGQDDFVTTKDTKLLLHTAQRAKEVTHDDFDCGKWTNGLPSDDPEFIAYIAMREANELVRQRQTELWAKEERIVTNNMLKELNKDLFSNTAAVGIDGNSVCIAFDMKKKEDADFGLTNKEYDKLFEKLQASGLLHDKQSVNFLSAQSAADTAAEARGPHAAMQILSFWQKNHKKWLTKGNSKTEKSPPKLGASRPVCMCCGFALCSMQISFNVYAKATTKPSNWRDPANIRTTAYIRNVIK</sequence>
<dbReference type="PANTHER" id="PTHR30612">
    <property type="entry name" value="SECA INNER MEMBRANE COMPONENT OF SEC PROTEIN SECRETION SYSTEM"/>
    <property type="match status" value="1"/>
</dbReference>
<dbReference type="PRINTS" id="PR00906">
    <property type="entry name" value="SECA"/>
</dbReference>
<evidence type="ECO:0000259" key="7">
    <source>
        <dbReference type="PROSITE" id="PS51196"/>
    </source>
</evidence>
<keyword evidence="2" id="KW-0813">Transport</keyword>
<evidence type="ECO:0000256" key="2">
    <source>
        <dbReference type="ARBA" id="ARBA00022927"/>
    </source>
</evidence>
<evidence type="ECO:0000256" key="5">
    <source>
        <dbReference type="SAM" id="MobiDB-lite"/>
    </source>
</evidence>
<feature type="coiled-coil region" evidence="4">
    <location>
        <begin position="243"/>
        <end position="270"/>
    </location>
</feature>
<evidence type="ECO:0000256" key="1">
    <source>
        <dbReference type="ARBA" id="ARBA00022490"/>
    </source>
</evidence>
<dbReference type="InterPro" id="IPR027417">
    <property type="entry name" value="P-loop_NTPase"/>
</dbReference>
<feature type="domain" description="Helicase C-terminal" evidence="6">
    <location>
        <begin position="1652"/>
        <end position="1826"/>
    </location>
</feature>
<feature type="region of interest" description="Disordered" evidence="5">
    <location>
        <begin position="133"/>
        <end position="152"/>
    </location>
</feature>
<dbReference type="PROSITE" id="PS51196">
    <property type="entry name" value="SECA_MOTOR_DEAD"/>
    <property type="match status" value="1"/>
</dbReference>
<evidence type="ECO:0000313" key="9">
    <source>
        <dbReference type="WBParaSite" id="PSAMB.scaffold2915size20593.g19584.t1"/>
    </source>
</evidence>
<dbReference type="Pfam" id="PF07517">
    <property type="entry name" value="SecA_DEAD"/>
    <property type="match status" value="1"/>
</dbReference>
<dbReference type="InterPro" id="IPR011115">
    <property type="entry name" value="SecA_DEAD"/>
</dbReference>
<reference evidence="9" key="1">
    <citation type="submission" date="2022-11" db="UniProtKB">
        <authorList>
            <consortium name="WormBaseParasite"/>
        </authorList>
    </citation>
    <scope>IDENTIFICATION</scope>
</reference>
<proteinExistence type="predicted"/>
<keyword evidence="8" id="KW-1185">Reference proteome</keyword>
<keyword evidence="4" id="KW-0175">Coiled coil</keyword>
<evidence type="ECO:0000256" key="3">
    <source>
        <dbReference type="ARBA" id="ARBA00023010"/>
    </source>
</evidence>
<feature type="region of interest" description="Disordered" evidence="5">
    <location>
        <begin position="183"/>
        <end position="205"/>
    </location>
</feature>
<feature type="domain" description="SecA family profile" evidence="7">
    <location>
        <begin position="1140"/>
        <end position="1820"/>
    </location>
</feature>
<dbReference type="GO" id="GO:0005524">
    <property type="term" value="F:ATP binding"/>
    <property type="evidence" value="ECO:0007669"/>
    <property type="project" value="InterPro"/>
</dbReference>
<keyword evidence="3" id="KW-0811">Translocation</keyword>
<evidence type="ECO:0000256" key="4">
    <source>
        <dbReference type="SAM" id="Coils"/>
    </source>
</evidence>
<dbReference type="PROSITE" id="PS51194">
    <property type="entry name" value="HELICASE_CTER"/>
    <property type="match status" value="1"/>
</dbReference>
<dbReference type="GO" id="GO:0006886">
    <property type="term" value="P:intracellular protein transport"/>
    <property type="evidence" value="ECO:0007669"/>
    <property type="project" value="InterPro"/>
</dbReference>
<dbReference type="PANTHER" id="PTHR30612:SF0">
    <property type="entry name" value="CHLOROPLAST PROTEIN-TRANSPORTING ATPASE"/>
    <property type="match status" value="1"/>
</dbReference>
<keyword evidence="2" id="KW-0653">Protein transport</keyword>
<dbReference type="InterPro" id="IPR014018">
    <property type="entry name" value="SecA_motor_DEAD"/>
</dbReference>
<accession>A0A914W311</accession>
<dbReference type="Pfam" id="PF00271">
    <property type="entry name" value="Helicase_C"/>
    <property type="match status" value="1"/>
</dbReference>
<protein>
    <submittedName>
        <fullName evidence="9">Chloroplast protein-transporting ATPase</fullName>
    </submittedName>
</protein>
<dbReference type="SMART" id="SM00957">
    <property type="entry name" value="SecA_DEAD"/>
    <property type="match status" value="1"/>
</dbReference>
<dbReference type="Gene3D" id="3.90.1440.10">
    <property type="entry name" value="SecA, preprotein cross-linking domain"/>
    <property type="match status" value="1"/>
</dbReference>
<dbReference type="Gene3D" id="3.40.50.300">
    <property type="entry name" value="P-loop containing nucleotide triphosphate hydrolases"/>
    <property type="match status" value="2"/>
</dbReference>
<evidence type="ECO:0000313" key="8">
    <source>
        <dbReference type="Proteomes" id="UP000887566"/>
    </source>
</evidence>
<dbReference type="WBParaSite" id="PSAMB.scaffold2915size20593.g19584.t1">
    <property type="protein sequence ID" value="PSAMB.scaffold2915size20593.g19584.t1"/>
    <property type="gene ID" value="PSAMB.scaffold2915size20593.g19584"/>
</dbReference>
<dbReference type="InterPro" id="IPR001650">
    <property type="entry name" value="Helicase_C-like"/>
</dbReference>
<dbReference type="GO" id="GO:0016020">
    <property type="term" value="C:membrane"/>
    <property type="evidence" value="ECO:0007669"/>
    <property type="project" value="InterPro"/>
</dbReference>
<dbReference type="GO" id="GO:0017038">
    <property type="term" value="P:protein import"/>
    <property type="evidence" value="ECO:0007669"/>
    <property type="project" value="InterPro"/>
</dbReference>
<organism evidence="8 9">
    <name type="scientific">Plectus sambesii</name>
    <dbReference type="NCBI Taxonomy" id="2011161"/>
    <lineage>
        <taxon>Eukaryota</taxon>
        <taxon>Metazoa</taxon>
        <taxon>Ecdysozoa</taxon>
        <taxon>Nematoda</taxon>
        <taxon>Chromadorea</taxon>
        <taxon>Plectida</taxon>
        <taxon>Plectina</taxon>
        <taxon>Plectoidea</taxon>
        <taxon>Plectidae</taxon>
        <taxon>Plectus</taxon>
    </lineage>
</organism>
<feature type="compositionally biased region" description="Gly residues" evidence="5">
    <location>
        <begin position="133"/>
        <end position="145"/>
    </location>
</feature>
<dbReference type="SUPFAM" id="SSF52540">
    <property type="entry name" value="P-loop containing nucleoside triphosphate hydrolases"/>
    <property type="match status" value="2"/>
</dbReference>
<dbReference type="Proteomes" id="UP000887566">
    <property type="component" value="Unplaced"/>
</dbReference>
<dbReference type="GO" id="GO:0006605">
    <property type="term" value="P:protein targeting"/>
    <property type="evidence" value="ECO:0007669"/>
    <property type="project" value="InterPro"/>
</dbReference>
<evidence type="ECO:0000259" key="6">
    <source>
        <dbReference type="PROSITE" id="PS51194"/>
    </source>
</evidence>